<reference evidence="1" key="1">
    <citation type="journal article" date="2014" name="Front. Microbiol.">
        <title>High frequency of phylogenetically diverse reductive dehalogenase-homologous genes in deep subseafloor sedimentary metagenomes.</title>
        <authorList>
            <person name="Kawai M."/>
            <person name="Futagami T."/>
            <person name="Toyoda A."/>
            <person name="Takaki Y."/>
            <person name="Nishi S."/>
            <person name="Hori S."/>
            <person name="Arai W."/>
            <person name="Tsubouchi T."/>
            <person name="Morono Y."/>
            <person name="Uchiyama I."/>
            <person name="Ito T."/>
            <person name="Fujiyama A."/>
            <person name="Inagaki F."/>
            <person name="Takami H."/>
        </authorList>
    </citation>
    <scope>NUCLEOTIDE SEQUENCE</scope>
    <source>
        <strain evidence="1">Expedition CK06-06</strain>
    </source>
</reference>
<dbReference type="AlphaFoldDB" id="X1P0J3"/>
<comment type="caution">
    <text evidence="1">The sequence shown here is derived from an EMBL/GenBank/DDBJ whole genome shotgun (WGS) entry which is preliminary data.</text>
</comment>
<accession>X1P0J3</accession>
<organism evidence="1">
    <name type="scientific">marine sediment metagenome</name>
    <dbReference type="NCBI Taxonomy" id="412755"/>
    <lineage>
        <taxon>unclassified sequences</taxon>
        <taxon>metagenomes</taxon>
        <taxon>ecological metagenomes</taxon>
    </lineage>
</organism>
<dbReference type="EMBL" id="BARV01041294">
    <property type="protein sequence ID" value="GAI49403.1"/>
    <property type="molecule type" value="Genomic_DNA"/>
</dbReference>
<evidence type="ECO:0000313" key="1">
    <source>
        <dbReference type="EMBL" id="GAI49403.1"/>
    </source>
</evidence>
<proteinExistence type="predicted"/>
<protein>
    <submittedName>
        <fullName evidence="1">Uncharacterized protein</fullName>
    </submittedName>
</protein>
<feature type="non-terminal residue" evidence="1">
    <location>
        <position position="1"/>
    </location>
</feature>
<sequence length="32" mass="3342">GVVIGALEGDPEKAVLNYLNGTLATEDNICDH</sequence>
<gene>
    <name evidence="1" type="ORF">S06H3_62573</name>
</gene>
<name>X1P0J3_9ZZZZ</name>